<organism evidence="1">
    <name type="scientific">marine metagenome</name>
    <dbReference type="NCBI Taxonomy" id="408172"/>
    <lineage>
        <taxon>unclassified sequences</taxon>
        <taxon>metagenomes</taxon>
        <taxon>ecological metagenomes</taxon>
    </lineage>
</organism>
<dbReference type="AlphaFoldDB" id="A0A382IBL2"/>
<dbReference type="EMBL" id="UINC01066199">
    <property type="protein sequence ID" value="SVB96652.1"/>
    <property type="molecule type" value="Genomic_DNA"/>
</dbReference>
<evidence type="ECO:0000313" key="1">
    <source>
        <dbReference type="EMBL" id="SVB96652.1"/>
    </source>
</evidence>
<protein>
    <recommendedName>
        <fullName evidence="2">AsmA-like C-terminal domain-containing protein</fullName>
    </recommendedName>
</protein>
<evidence type="ECO:0008006" key="2">
    <source>
        <dbReference type="Google" id="ProtNLM"/>
    </source>
</evidence>
<feature type="non-terminal residue" evidence="1">
    <location>
        <position position="1"/>
    </location>
</feature>
<reference evidence="1" key="1">
    <citation type="submission" date="2018-05" db="EMBL/GenBank/DDBJ databases">
        <authorList>
            <person name="Lanie J.A."/>
            <person name="Ng W.-L."/>
            <person name="Kazmierczak K.M."/>
            <person name="Andrzejewski T.M."/>
            <person name="Davidsen T.M."/>
            <person name="Wayne K.J."/>
            <person name="Tettelin H."/>
            <person name="Glass J.I."/>
            <person name="Rusch D."/>
            <person name="Podicherti R."/>
            <person name="Tsui H.-C.T."/>
            <person name="Winkler M.E."/>
        </authorList>
    </citation>
    <scope>NUCLEOTIDE SEQUENCE</scope>
</reference>
<gene>
    <name evidence="1" type="ORF">METZ01_LOCUS249506</name>
</gene>
<proteinExistence type="predicted"/>
<accession>A0A382IBL2</accession>
<name>A0A382IBL2_9ZZZZ</name>
<sequence length="138" mass="15504">QFENMASQHLFQNGTNSGQVLDAQIENLHLTASGGFSLAQSTLDYRLTAMFERGEKGQFTVSDQLAGIRWPMRCQGNFSEEPVDLCFGQQGAIQDLVASIAKQELKRRSNKKLDDLIEEKVPEQLQDLTRDLLNGLFK</sequence>